<reference evidence="1" key="1">
    <citation type="journal article" date="2020" name="Phytopathology">
        <title>Genome Sequence Resources of Colletotrichum truncatum, C. plurivorum, C. musicola, and C. sojae: Four Species Pathogenic to Soybean (Glycine max).</title>
        <authorList>
            <person name="Rogerio F."/>
            <person name="Boufleur T.R."/>
            <person name="Ciampi-Guillardi M."/>
            <person name="Sukno S.A."/>
            <person name="Thon M.R."/>
            <person name="Massola Junior N.S."/>
            <person name="Baroncelli R."/>
        </authorList>
    </citation>
    <scope>NUCLEOTIDE SEQUENCE</scope>
    <source>
        <strain evidence="1">LFN00145</strain>
    </source>
</reference>
<dbReference type="Proteomes" id="UP000654918">
    <property type="component" value="Unassembled WGS sequence"/>
</dbReference>
<evidence type="ECO:0000313" key="2">
    <source>
        <dbReference type="Proteomes" id="UP000654918"/>
    </source>
</evidence>
<sequence length="150" mass="16299">MRKQGKGTGHPLPESDGNVPSALQLPLPLPLPLLLIWAWANSCARKKWKGPAPAFWPPSRTSIESVEAFEGTTEEGYTLGSYWNSWEQGLQGTRPQASLHQPGARERSTGEAAPWPWHPTHLPAAVFHHWLAASGADDALPVKWLAAAAS</sequence>
<name>A0A8H6KF48_9PEZI</name>
<protein>
    <submittedName>
        <fullName evidence="1">Uncharacterized protein</fullName>
    </submittedName>
</protein>
<comment type="caution">
    <text evidence="1">The sequence shown here is derived from an EMBL/GenBank/DDBJ whole genome shotgun (WGS) entry which is preliminary data.</text>
</comment>
<dbReference type="EMBL" id="WIGO01000097">
    <property type="protein sequence ID" value="KAF6830185.1"/>
    <property type="molecule type" value="Genomic_DNA"/>
</dbReference>
<accession>A0A8H6KF48</accession>
<evidence type="ECO:0000313" key="1">
    <source>
        <dbReference type="EMBL" id="KAF6830185.1"/>
    </source>
</evidence>
<proteinExistence type="predicted"/>
<organism evidence="1 2">
    <name type="scientific">Colletotrichum plurivorum</name>
    <dbReference type="NCBI Taxonomy" id="2175906"/>
    <lineage>
        <taxon>Eukaryota</taxon>
        <taxon>Fungi</taxon>
        <taxon>Dikarya</taxon>
        <taxon>Ascomycota</taxon>
        <taxon>Pezizomycotina</taxon>
        <taxon>Sordariomycetes</taxon>
        <taxon>Hypocreomycetidae</taxon>
        <taxon>Glomerellales</taxon>
        <taxon>Glomerellaceae</taxon>
        <taxon>Colletotrichum</taxon>
        <taxon>Colletotrichum orchidearum species complex</taxon>
    </lineage>
</organism>
<keyword evidence="2" id="KW-1185">Reference proteome</keyword>
<dbReference type="AlphaFoldDB" id="A0A8H6KF48"/>
<gene>
    <name evidence="1" type="ORF">CPLU01_07479</name>
</gene>